<dbReference type="FunFam" id="3.40.50.300:FF:001533">
    <property type="entry name" value="ABC transporter G family member 11"/>
    <property type="match status" value="1"/>
</dbReference>
<dbReference type="GO" id="GO:0005524">
    <property type="term" value="F:ATP binding"/>
    <property type="evidence" value="ECO:0007669"/>
    <property type="project" value="UniProtKB-KW"/>
</dbReference>
<name>A0A8T0W2S2_PANVG</name>
<dbReference type="SMART" id="SM00382">
    <property type="entry name" value="AAA"/>
    <property type="match status" value="1"/>
</dbReference>
<dbReference type="EMBL" id="CM029039">
    <property type="protein sequence ID" value="KAG2641728.1"/>
    <property type="molecule type" value="Genomic_DNA"/>
</dbReference>
<comment type="subcellular location">
    <subcellularLocation>
        <location evidence="1">Membrane</location>
        <topology evidence="1">Multi-pass membrane protein</topology>
    </subcellularLocation>
</comment>
<sequence length="714" mass="77964">MATSPLPRWAPTPSPSRPLWCPSSSAAGSGSRLLPPFRAMLGALRGRAAAPAGEAQPPAPPAGDGGVRGGTHAGFDGIIADHPEDDDDQREDIRLGGGGSGVFITWEDVWVTAVDGRGKTATILHGVSGSARPGEVLAIMGPSGCGKTTLLDTLAGRLNTNLRSKGDILINGRRQKLAFGTSAYVTQENVLMATLTVREAIYYSAQIQLPDTMPVAEKLARAGDTIQEMGLAGALDTRIGGRQTKGISGGQRKRLSICLEILTRPRLLFLDEPTSGLDSAASYHVMSRIAGLAAREGMTIVAVVHQPCSEVFELFHGLCLLASGQTIYFGPAANAAEFFTSNGYPCPPMRNPSDHFLRTINRDFELESEATRTVSKPSAADEAIETLVNAYKSSNTSENAKKEMHDINEMGGVMLRRKQATFLTKVLVLTRRSFVNMYRDVGYYWLRLGIYISISLCLGTIYCNFGYGYDSIRSRSSMLMFTGGLLTLMAIGGFPSFVEEMKIFRRERLNGHYGVSAFVISNWLSATPYLVLIAVLPGAIAYYLSGLKRRVDHFMYFTLVLCSCTMLVEGLMMIVAAIVPDFLMGIITGAGIQGIMMLNCGFFQLPSKLPKIVWKYPMFYISFHKYVLQGFYKNEFLGLVLENNPGVGDKTITGEQVISILFETEMGHSKWADFAVLCGMIVAYRLLFVMIIKVVDMLTPMFKGETFRCHSQCK</sequence>
<feature type="transmembrane region" description="Helical" evidence="10">
    <location>
        <begin position="674"/>
        <end position="695"/>
    </location>
</feature>
<keyword evidence="4 10" id="KW-0812">Transmembrane</keyword>
<evidence type="ECO:0000256" key="1">
    <source>
        <dbReference type="ARBA" id="ARBA00004141"/>
    </source>
</evidence>
<dbReference type="GO" id="GO:0140359">
    <property type="term" value="F:ABC-type transporter activity"/>
    <property type="evidence" value="ECO:0007669"/>
    <property type="project" value="InterPro"/>
</dbReference>
<dbReference type="InterPro" id="IPR043926">
    <property type="entry name" value="ABCG_dom"/>
</dbReference>
<dbReference type="SUPFAM" id="SSF52540">
    <property type="entry name" value="P-loop containing nucleoside triphosphate hydrolases"/>
    <property type="match status" value="1"/>
</dbReference>
<evidence type="ECO:0000256" key="6">
    <source>
        <dbReference type="ARBA" id="ARBA00022840"/>
    </source>
</evidence>
<evidence type="ECO:0000256" key="8">
    <source>
        <dbReference type="ARBA" id="ARBA00023136"/>
    </source>
</evidence>
<feature type="compositionally biased region" description="Gly residues" evidence="9">
    <location>
        <begin position="63"/>
        <end position="72"/>
    </location>
</feature>
<reference evidence="12 13" key="1">
    <citation type="submission" date="2020-05" db="EMBL/GenBank/DDBJ databases">
        <title>WGS assembly of Panicum virgatum.</title>
        <authorList>
            <person name="Lovell J.T."/>
            <person name="Jenkins J."/>
            <person name="Shu S."/>
            <person name="Juenger T.E."/>
            <person name="Schmutz J."/>
        </authorList>
    </citation>
    <scope>NUCLEOTIDE SEQUENCE [LARGE SCALE GENOMIC DNA]</scope>
    <source>
        <strain evidence="13">cv. AP13</strain>
    </source>
</reference>
<evidence type="ECO:0000256" key="5">
    <source>
        <dbReference type="ARBA" id="ARBA00022741"/>
    </source>
</evidence>
<keyword evidence="13" id="KW-1185">Reference proteome</keyword>
<dbReference type="Proteomes" id="UP000823388">
    <property type="component" value="Chromosome 2K"/>
</dbReference>
<dbReference type="InterPro" id="IPR052215">
    <property type="entry name" value="Plant_ABCG"/>
</dbReference>
<feature type="region of interest" description="Disordered" evidence="9">
    <location>
        <begin position="1"/>
        <end position="32"/>
    </location>
</feature>
<dbReference type="Gene3D" id="3.40.50.300">
    <property type="entry name" value="P-loop containing nucleotide triphosphate hydrolases"/>
    <property type="match status" value="1"/>
</dbReference>
<evidence type="ECO:0000256" key="3">
    <source>
        <dbReference type="ARBA" id="ARBA00022448"/>
    </source>
</evidence>
<protein>
    <recommendedName>
        <fullName evidence="11">ABC transporter domain-containing protein</fullName>
    </recommendedName>
</protein>
<dbReference type="InterPro" id="IPR003439">
    <property type="entry name" value="ABC_transporter-like_ATP-bd"/>
</dbReference>
<feature type="domain" description="ABC transporter" evidence="11">
    <location>
        <begin position="104"/>
        <end position="348"/>
    </location>
</feature>
<dbReference type="PANTHER" id="PTHR48042">
    <property type="entry name" value="ABC TRANSPORTER G FAMILY MEMBER 11"/>
    <property type="match status" value="1"/>
</dbReference>
<feature type="transmembrane region" description="Helical" evidence="10">
    <location>
        <begin position="518"/>
        <end position="544"/>
    </location>
</feature>
<dbReference type="PROSITE" id="PS50893">
    <property type="entry name" value="ABC_TRANSPORTER_2"/>
    <property type="match status" value="1"/>
</dbReference>
<evidence type="ECO:0000256" key="9">
    <source>
        <dbReference type="SAM" id="MobiDB-lite"/>
    </source>
</evidence>
<keyword evidence="6" id="KW-0067">ATP-binding</keyword>
<organism evidence="12 13">
    <name type="scientific">Panicum virgatum</name>
    <name type="common">Blackwell switchgrass</name>
    <dbReference type="NCBI Taxonomy" id="38727"/>
    <lineage>
        <taxon>Eukaryota</taxon>
        <taxon>Viridiplantae</taxon>
        <taxon>Streptophyta</taxon>
        <taxon>Embryophyta</taxon>
        <taxon>Tracheophyta</taxon>
        <taxon>Spermatophyta</taxon>
        <taxon>Magnoliopsida</taxon>
        <taxon>Liliopsida</taxon>
        <taxon>Poales</taxon>
        <taxon>Poaceae</taxon>
        <taxon>PACMAD clade</taxon>
        <taxon>Panicoideae</taxon>
        <taxon>Panicodae</taxon>
        <taxon>Paniceae</taxon>
        <taxon>Panicinae</taxon>
        <taxon>Panicum</taxon>
        <taxon>Panicum sect. Hiantes</taxon>
    </lineage>
</organism>
<dbReference type="GO" id="GO:0016887">
    <property type="term" value="F:ATP hydrolysis activity"/>
    <property type="evidence" value="ECO:0007669"/>
    <property type="project" value="InterPro"/>
</dbReference>
<comment type="similarity">
    <text evidence="2">Belongs to the ABC transporter superfamily. ABCG family. Eye pigment precursor importer (TC 3.A.1.204) subfamily.</text>
</comment>
<feature type="transmembrane region" description="Helical" evidence="10">
    <location>
        <begin position="479"/>
        <end position="498"/>
    </location>
</feature>
<dbReference type="Pfam" id="PF01061">
    <property type="entry name" value="ABC2_membrane"/>
    <property type="match status" value="1"/>
</dbReference>
<evidence type="ECO:0000313" key="12">
    <source>
        <dbReference type="EMBL" id="KAG2641728.1"/>
    </source>
</evidence>
<feature type="region of interest" description="Disordered" evidence="9">
    <location>
        <begin position="48"/>
        <end position="94"/>
    </location>
</feature>
<dbReference type="AlphaFoldDB" id="A0A8T0W2S2"/>
<evidence type="ECO:0000259" key="11">
    <source>
        <dbReference type="PROSITE" id="PS50893"/>
    </source>
</evidence>
<evidence type="ECO:0000256" key="10">
    <source>
        <dbReference type="SAM" id="Phobius"/>
    </source>
</evidence>
<evidence type="ECO:0000256" key="4">
    <source>
        <dbReference type="ARBA" id="ARBA00022692"/>
    </source>
</evidence>
<dbReference type="GO" id="GO:0016020">
    <property type="term" value="C:membrane"/>
    <property type="evidence" value="ECO:0007669"/>
    <property type="project" value="UniProtKB-SubCell"/>
</dbReference>
<gene>
    <name evidence="12" type="ORF">PVAP13_2KG232100</name>
</gene>
<keyword evidence="7 10" id="KW-1133">Transmembrane helix</keyword>
<dbReference type="Pfam" id="PF00005">
    <property type="entry name" value="ABC_tran"/>
    <property type="match status" value="1"/>
</dbReference>
<feature type="transmembrane region" description="Helical" evidence="10">
    <location>
        <begin position="585"/>
        <end position="605"/>
    </location>
</feature>
<dbReference type="InterPro" id="IPR003593">
    <property type="entry name" value="AAA+_ATPase"/>
</dbReference>
<comment type="caution">
    <text evidence="12">The sequence shown here is derived from an EMBL/GenBank/DDBJ whole genome shotgun (WGS) entry which is preliminary data.</text>
</comment>
<accession>A0A8T0W2S2</accession>
<dbReference type="Pfam" id="PF19055">
    <property type="entry name" value="ABC2_membrane_7"/>
    <property type="match status" value="1"/>
</dbReference>
<feature type="transmembrane region" description="Helical" evidence="10">
    <location>
        <begin position="556"/>
        <end position="579"/>
    </location>
</feature>
<proteinExistence type="inferred from homology"/>
<keyword evidence="8 10" id="KW-0472">Membrane</keyword>
<dbReference type="PANTHER" id="PTHR48042:SF20">
    <property type="entry name" value="OS10G0163290 PROTEIN"/>
    <property type="match status" value="1"/>
</dbReference>
<dbReference type="InterPro" id="IPR027417">
    <property type="entry name" value="P-loop_NTPase"/>
</dbReference>
<keyword evidence="3" id="KW-0813">Transport</keyword>
<dbReference type="CDD" id="cd03213">
    <property type="entry name" value="ABCG_EPDR"/>
    <property type="match status" value="1"/>
</dbReference>
<dbReference type="InterPro" id="IPR013525">
    <property type="entry name" value="ABC2_TM"/>
</dbReference>
<evidence type="ECO:0000256" key="2">
    <source>
        <dbReference type="ARBA" id="ARBA00005814"/>
    </source>
</evidence>
<evidence type="ECO:0000313" key="13">
    <source>
        <dbReference type="Proteomes" id="UP000823388"/>
    </source>
</evidence>
<keyword evidence="5" id="KW-0547">Nucleotide-binding</keyword>
<evidence type="ECO:0000256" key="7">
    <source>
        <dbReference type="ARBA" id="ARBA00022989"/>
    </source>
</evidence>
<dbReference type="InterPro" id="IPR017871">
    <property type="entry name" value="ABC_transporter-like_CS"/>
</dbReference>
<feature type="transmembrane region" description="Helical" evidence="10">
    <location>
        <begin position="444"/>
        <end position="467"/>
    </location>
</feature>
<dbReference type="PROSITE" id="PS00211">
    <property type="entry name" value="ABC_TRANSPORTER_1"/>
    <property type="match status" value="1"/>
</dbReference>